<protein>
    <submittedName>
        <fullName evidence="1">Uncharacterized protein</fullName>
    </submittedName>
</protein>
<evidence type="ECO:0000313" key="2">
    <source>
        <dbReference type="Proteomes" id="UP000317263"/>
    </source>
</evidence>
<name>A0A514DHA8_9CAUD</name>
<sequence>MRTFTSAKELLEARISGLDGEISWRKQILRDREEQIQSDRTELNNMVAERSALAKAVRSL</sequence>
<dbReference type="Proteomes" id="UP000317263">
    <property type="component" value="Segment"/>
</dbReference>
<dbReference type="EMBL" id="MK937605">
    <property type="protein sequence ID" value="QDH92992.1"/>
    <property type="molecule type" value="Genomic_DNA"/>
</dbReference>
<reference evidence="1 2" key="1">
    <citation type="submission" date="2019-05" db="EMBL/GenBank/DDBJ databases">
        <authorList>
            <person name="Chung H.-M."/>
            <person name="Dalia R."/>
            <person name="Diaz J."/>
            <person name="Khakhina S."/>
            <person name="Lee-Soety J.Y."/>
            <person name="Lindberg H.M."/>
            <person name="Pape-Zambito D.A."/>
            <person name="Sunnen C.N."/>
            <person name="Garlena R.A."/>
            <person name="Russell D.A."/>
            <person name="Pope W.H."/>
            <person name="Jacobs-Sera D."/>
            <person name="Hatfull G.F."/>
        </authorList>
    </citation>
    <scope>NUCLEOTIDE SEQUENCE [LARGE SCALE GENOMIC DNA]</scope>
</reference>
<organism evidence="1 2">
    <name type="scientific">Mycobacterium phage Stephig9</name>
    <dbReference type="NCBI Taxonomy" id="2591224"/>
    <lineage>
        <taxon>Viruses</taxon>
        <taxon>Duplodnaviria</taxon>
        <taxon>Heunggongvirae</taxon>
        <taxon>Uroviricota</taxon>
        <taxon>Caudoviricetes</taxon>
        <taxon>Fromanvirus</taxon>
        <taxon>Fromanvirus astro</taxon>
    </lineage>
</organism>
<proteinExistence type="predicted"/>
<gene>
    <name evidence="1" type="primary">41</name>
    <name evidence="1" type="ORF">SEA_STEPHIG9_41</name>
</gene>
<accession>A0A514DHA8</accession>
<evidence type="ECO:0000313" key="1">
    <source>
        <dbReference type="EMBL" id="QDH92992.1"/>
    </source>
</evidence>